<dbReference type="GO" id="GO:0006865">
    <property type="term" value="P:amino acid transport"/>
    <property type="evidence" value="ECO:0007669"/>
    <property type="project" value="UniProtKB-KW"/>
</dbReference>
<dbReference type="InterPro" id="IPR017871">
    <property type="entry name" value="ABC_transporter-like_CS"/>
</dbReference>
<evidence type="ECO:0000313" key="11">
    <source>
        <dbReference type="Proteomes" id="UP000183918"/>
    </source>
</evidence>
<dbReference type="Gene3D" id="3.30.70.260">
    <property type="match status" value="1"/>
</dbReference>
<dbReference type="GO" id="GO:0005886">
    <property type="term" value="C:plasma membrane"/>
    <property type="evidence" value="ECO:0007669"/>
    <property type="project" value="UniProtKB-ARBA"/>
</dbReference>
<name>A0A1H3GNV2_9FIRM</name>
<dbReference type="FunFam" id="3.40.50.300:FF:000056">
    <property type="entry name" value="Cell division ATP-binding protein FtsE"/>
    <property type="match status" value="1"/>
</dbReference>
<dbReference type="Pfam" id="PF09383">
    <property type="entry name" value="NIL"/>
    <property type="match status" value="1"/>
</dbReference>
<dbReference type="PANTHER" id="PTHR43166">
    <property type="entry name" value="AMINO ACID IMPORT ATP-BINDING PROTEIN"/>
    <property type="match status" value="1"/>
</dbReference>
<protein>
    <submittedName>
        <fullName evidence="10">D-methionine transport system ATP-binding protein</fullName>
    </submittedName>
</protein>
<evidence type="ECO:0000313" key="10">
    <source>
        <dbReference type="EMBL" id="SDY04971.1"/>
    </source>
</evidence>
<keyword evidence="7" id="KW-0029">Amino-acid transport</keyword>
<dbReference type="InterPro" id="IPR003593">
    <property type="entry name" value="AAA+_ATPase"/>
</dbReference>
<dbReference type="SUPFAM" id="SSF52540">
    <property type="entry name" value="P-loop containing nucleoside triphosphate hydrolases"/>
    <property type="match status" value="1"/>
</dbReference>
<keyword evidence="11" id="KW-1185">Reference proteome</keyword>
<evidence type="ECO:0000259" key="9">
    <source>
        <dbReference type="PROSITE" id="PS50893"/>
    </source>
</evidence>
<keyword evidence="3" id="KW-1003">Cell membrane</keyword>
<dbReference type="SUPFAM" id="SSF55021">
    <property type="entry name" value="ACT-like"/>
    <property type="match status" value="1"/>
</dbReference>
<dbReference type="OrthoDB" id="9804199at2"/>
<dbReference type="Pfam" id="PF00005">
    <property type="entry name" value="ABC_tran"/>
    <property type="match status" value="1"/>
</dbReference>
<keyword evidence="4" id="KW-0547">Nucleotide-binding</keyword>
<dbReference type="InterPro" id="IPR018449">
    <property type="entry name" value="NIL_domain"/>
</dbReference>
<dbReference type="GO" id="GO:0016887">
    <property type="term" value="F:ATP hydrolysis activity"/>
    <property type="evidence" value="ECO:0007669"/>
    <property type="project" value="InterPro"/>
</dbReference>
<evidence type="ECO:0000256" key="5">
    <source>
        <dbReference type="ARBA" id="ARBA00022840"/>
    </source>
</evidence>
<dbReference type="InterPro" id="IPR045865">
    <property type="entry name" value="ACT-like_dom_sf"/>
</dbReference>
<dbReference type="InterPro" id="IPR050086">
    <property type="entry name" value="MetN_ABC_transporter-like"/>
</dbReference>
<evidence type="ECO:0000256" key="1">
    <source>
        <dbReference type="ARBA" id="ARBA00005417"/>
    </source>
</evidence>
<dbReference type="EMBL" id="FNPG01000007">
    <property type="protein sequence ID" value="SDY04971.1"/>
    <property type="molecule type" value="Genomic_DNA"/>
</dbReference>
<dbReference type="PANTHER" id="PTHR43166:SF30">
    <property type="entry name" value="METHIONINE IMPORT ATP-BINDING PROTEIN METN"/>
    <property type="match status" value="1"/>
</dbReference>
<dbReference type="RefSeq" id="WP_074716044.1">
    <property type="nucleotide sequence ID" value="NZ_FNPG01000007.1"/>
</dbReference>
<evidence type="ECO:0000256" key="6">
    <source>
        <dbReference type="ARBA" id="ARBA00022967"/>
    </source>
</evidence>
<comment type="similarity">
    <text evidence="1">Belongs to the ABC transporter superfamily.</text>
</comment>
<dbReference type="InterPro" id="IPR041701">
    <property type="entry name" value="MetN_ABC"/>
</dbReference>
<dbReference type="InterPro" id="IPR027417">
    <property type="entry name" value="P-loop_NTPase"/>
</dbReference>
<dbReference type="AlphaFoldDB" id="A0A1H3GNV2"/>
<dbReference type="Proteomes" id="UP000183918">
    <property type="component" value="Unassembled WGS sequence"/>
</dbReference>
<keyword evidence="5 10" id="KW-0067">ATP-binding</keyword>
<dbReference type="GO" id="GO:0005524">
    <property type="term" value="F:ATP binding"/>
    <property type="evidence" value="ECO:0007669"/>
    <property type="project" value="UniProtKB-KW"/>
</dbReference>
<dbReference type="STRING" id="1122142.SAMN02910414_00595"/>
<evidence type="ECO:0000256" key="2">
    <source>
        <dbReference type="ARBA" id="ARBA00022448"/>
    </source>
</evidence>
<evidence type="ECO:0000256" key="7">
    <source>
        <dbReference type="ARBA" id="ARBA00022970"/>
    </source>
</evidence>
<dbReference type="InterPro" id="IPR003439">
    <property type="entry name" value="ABC_transporter-like_ATP-bd"/>
</dbReference>
<proteinExistence type="inferred from homology"/>
<dbReference type="PROSITE" id="PS00211">
    <property type="entry name" value="ABC_TRANSPORTER_1"/>
    <property type="match status" value="1"/>
</dbReference>
<evidence type="ECO:0000256" key="3">
    <source>
        <dbReference type="ARBA" id="ARBA00022475"/>
    </source>
</evidence>
<dbReference type="CDD" id="cd03258">
    <property type="entry name" value="ABC_MetN_methionine_transporter"/>
    <property type="match status" value="1"/>
</dbReference>
<dbReference type="SMART" id="SM00382">
    <property type="entry name" value="AAA"/>
    <property type="match status" value="1"/>
</dbReference>
<accession>A0A1H3GNV2</accession>
<keyword evidence="6" id="KW-1278">Translocase</keyword>
<keyword evidence="8" id="KW-0472">Membrane</keyword>
<sequence>MNKNQESLRLDDVLIEFDDVCKMYQTSKGQVNALTDINFKIKKGSICGIIGLSGAGKSTFVRCINLLEKPTSGKVLLNGENLLDISDKELRIKRQKMGMIFQHFNLLEQRTALDNICFPLELAGFSRKQARAKAMKYLEIVDLVDRKDNFPSQLSGGQKQRIAIARALATEPEVLLCDEATSALDPTTTNSILDLLKDINAKLGVTVVIITHEMGIVEKICDYVAVIDKGRIVEEGKVKDIFLAPKSQYTKKLLYPDLSNFAVENKKKVIRLSFDGQSSYEPVIANLVLKCNAKINILGASTENISGKAFGQMLIEMPKDEKVLAKVKNYLDEIHINYEEDI</sequence>
<dbReference type="SMART" id="SM00930">
    <property type="entry name" value="NIL"/>
    <property type="match status" value="1"/>
</dbReference>
<evidence type="ECO:0000256" key="8">
    <source>
        <dbReference type="ARBA" id="ARBA00023136"/>
    </source>
</evidence>
<gene>
    <name evidence="10" type="ORF">SAMN02910414_00595</name>
</gene>
<dbReference type="PROSITE" id="PS50893">
    <property type="entry name" value="ABC_TRANSPORTER_2"/>
    <property type="match status" value="1"/>
</dbReference>
<dbReference type="Gene3D" id="3.40.50.300">
    <property type="entry name" value="P-loop containing nucleotide triphosphate hydrolases"/>
    <property type="match status" value="1"/>
</dbReference>
<reference evidence="10 11" key="1">
    <citation type="submission" date="2016-10" db="EMBL/GenBank/DDBJ databases">
        <authorList>
            <person name="de Groot N.N."/>
        </authorList>
    </citation>
    <scope>NUCLEOTIDE SEQUENCE [LARGE SCALE GENOMIC DNA]</scope>
    <source>
        <strain evidence="10 11">DSM 14045</strain>
    </source>
</reference>
<evidence type="ECO:0000256" key="4">
    <source>
        <dbReference type="ARBA" id="ARBA00022741"/>
    </source>
</evidence>
<organism evidence="10 11">
    <name type="scientific">Lachnobacterium bovis DSM 14045</name>
    <dbReference type="NCBI Taxonomy" id="1122142"/>
    <lineage>
        <taxon>Bacteria</taxon>
        <taxon>Bacillati</taxon>
        <taxon>Bacillota</taxon>
        <taxon>Clostridia</taxon>
        <taxon>Lachnospirales</taxon>
        <taxon>Lachnospiraceae</taxon>
        <taxon>Lachnobacterium</taxon>
    </lineage>
</organism>
<feature type="domain" description="ABC transporter" evidence="9">
    <location>
        <begin position="15"/>
        <end position="254"/>
    </location>
</feature>
<keyword evidence="2" id="KW-0813">Transport</keyword>